<dbReference type="InterPro" id="IPR013976">
    <property type="entry name" value="HDOD"/>
</dbReference>
<evidence type="ECO:0000313" key="4">
    <source>
        <dbReference type="Proteomes" id="UP001596114"/>
    </source>
</evidence>
<dbReference type="PANTHER" id="PTHR33525:SF6">
    <property type="entry name" value="HDOD DOMAIN-CONTAINING PROTEIN"/>
    <property type="match status" value="1"/>
</dbReference>
<dbReference type="SUPFAM" id="SSF109604">
    <property type="entry name" value="HD-domain/PDEase-like"/>
    <property type="match status" value="1"/>
</dbReference>
<accession>A0ABW0QLU6</accession>
<organism evidence="3 4">
    <name type="scientific">Rhodanobacter ginsengisoli</name>
    <dbReference type="NCBI Taxonomy" id="418646"/>
    <lineage>
        <taxon>Bacteria</taxon>
        <taxon>Pseudomonadati</taxon>
        <taxon>Pseudomonadota</taxon>
        <taxon>Gammaproteobacteria</taxon>
        <taxon>Lysobacterales</taxon>
        <taxon>Rhodanobacteraceae</taxon>
        <taxon>Rhodanobacter</taxon>
    </lineage>
</organism>
<protein>
    <submittedName>
        <fullName evidence="3">HDOD domain-containing protein</fullName>
    </submittedName>
</protein>
<evidence type="ECO:0000313" key="3">
    <source>
        <dbReference type="EMBL" id="MFC5525650.1"/>
    </source>
</evidence>
<dbReference type="Gene3D" id="1.10.3210.10">
    <property type="entry name" value="Hypothetical protein af1432"/>
    <property type="match status" value="1"/>
</dbReference>
<name>A0ABW0QLU6_9GAMM</name>
<dbReference type="Proteomes" id="UP001596114">
    <property type="component" value="Unassembled WGS sequence"/>
</dbReference>
<dbReference type="RefSeq" id="WP_377318936.1">
    <property type="nucleotide sequence ID" value="NZ_JBHSNF010000001.1"/>
</dbReference>
<evidence type="ECO:0000259" key="2">
    <source>
        <dbReference type="PROSITE" id="PS51833"/>
    </source>
</evidence>
<sequence>MRARVAATTIQPGNAPAACPAATPDEIEDRFHRFVFGLPDSDAHQLSSAELATLNRLEPLSKRFDMRSLPRLPAVLPQLLRMLKSDKSSGGQVAKLVGRDPLMVGEVMRATSSVYYRSAQPITSLQQAVILMGQEGLHRVLTQHVMKPILQASGIAPGRTATGERLWDHAERCSHACAWFAKNSGGSDTFEAYLAGIICQTGTGAVVRLLDRLMPSPPEAVSSAFLAGCARLAARLSVQAAHYWELPPAVIDALTERQNAGRQPVSTPLGKALLSANLLAMAQVLGEHELISGELDFDEGWPDSYPPSLLARCQLDMRNNFPPDEDA</sequence>
<dbReference type="EMBL" id="JBHSNF010000001">
    <property type="protein sequence ID" value="MFC5525650.1"/>
    <property type="molecule type" value="Genomic_DNA"/>
</dbReference>
<dbReference type="PANTHER" id="PTHR33525">
    <property type="match status" value="1"/>
</dbReference>
<comment type="caution">
    <text evidence="3">The sequence shown here is derived from an EMBL/GenBank/DDBJ whole genome shotgun (WGS) entry which is preliminary data.</text>
</comment>
<keyword evidence="4" id="KW-1185">Reference proteome</keyword>
<evidence type="ECO:0000256" key="1">
    <source>
        <dbReference type="SAM" id="MobiDB-lite"/>
    </source>
</evidence>
<reference evidence="4" key="1">
    <citation type="journal article" date="2019" name="Int. J. Syst. Evol. Microbiol.">
        <title>The Global Catalogue of Microorganisms (GCM) 10K type strain sequencing project: providing services to taxonomists for standard genome sequencing and annotation.</title>
        <authorList>
            <consortium name="The Broad Institute Genomics Platform"/>
            <consortium name="The Broad Institute Genome Sequencing Center for Infectious Disease"/>
            <person name="Wu L."/>
            <person name="Ma J."/>
        </authorList>
    </citation>
    <scope>NUCLEOTIDE SEQUENCE [LARGE SCALE GENOMIC DNA]</scope>
    <source>
        <strain evidence="4">CGMCC 1.16619</strain>
    </source>
</reference>
<dbReference type="Pfam" id="PF08668">
    <property type="entry name" value="HDOD"/>
    <property type="match status" value="1"/>
</dbReference>
<feature type="domain" description="HDOD" evidence="2">
    <location>
        <begin position="69"/>
        <end position="260"/>
    </location>
</feature>
<dbReference type="PROSITE" id="PS51833">
    <property type="entry name" value="HDOD"/>
    <property type="match status" value="1"/>
</dbReference>
<proteinExistence type="predicted"/>
<dbReference type="InterPro" id="IPR052340">
    <property type="entry name" value="RNase_Y/CdgJ"/>
</dbReference>
<feature type="region of interest" description="Disordered" evidence="1">
    <location>
        <begin position="1"/>
        <end position="20"/>
    </location>
</feature>
<gene>
    <name evidence="3" type="ORF">ACFPPA_07820</name>
</gene>